<organism evidence="2 3">
    <name type="scientific">Amphibalanus amphitrite</name>
    <name type="common">Striped barnacle</name>
    <name type="synonym">Balanus amphitrite</name>
    <dbReference type="NCBI Taxonomy" id="1232801"/>
    <lineage>
        <taxon>Eukaryota</taxon>
        <taxon>Metazoa</taxon>
        <taxon>Ecdysozoa</taxon>
        <taxon>Arthropoda</taxon>
        <taxon>Crustacea</taxon>
        <taxon>Multicrustacea</taxon>
        <taxon>Cirripedia</taxon>
        <taxon>Thoracica</taxon>
        <taxon>Thoracicalcarea</taxon>
        <taxon>Balanomorpha</taxon>
        <taxon>Balanoidea</taxon>
        <taxon>Balanidae</taxon>
        <taxon>Amphibalaninae</taxon>
        <taxon>Amphibalanus</taxon>
    </lineage>
</organism>
<feature type="region of interest" description="Disordered" evidence="1">
    <location>
        <begin position="27"/>
        <end position="53"/>
    </location>
</feature>
<feature type="region of interest" description="Disordered" evidence="1">
    <location>
        <begin position="71"/>
        <end position="94"/>
    </location>
</feature>
<sequence length="94" mass="10825">MEAYCVGSEQASRIFNGYPYKTYQPPSLGDEEFDLPSLMSDHGSQQQQQGLYSSSLQMSMPMTSTVETMTSVGYHPHQQHHQQHHQQPVYFQDR</sequence>
<dbReference type="AlphaFoldDB" id="A0A6A4VWD5"/>
<dbReference type="OrthoDB" id="10027956at2759"/>
<gene>
    <name evidence="2" type="ORF">FJT64_004162</name>
</gene>
<reference evidence="2 3" key="1">
    <citation type="submission" date="2019-07" db="EMBL/GenBank/DDBJ databases">
        <title>Draft genome assembly of a fouling barnacle, Amphibalanus amphitrite (Darwin, 1854): The first reference genome for Thecostraca.</title>
        <authorList>
            <person name="Kim W."/>
        </authorList>
    </citation>
    <scope>NUCLEOTIDE SEQUENCE [LARGE SCALE GENOMIC DNA]</scope>
    <source>
        <strain evidence="2">SNU_AA5</strain>
        <tissue evidence="2">Soma without cirri and trophi</tissue>
    </source>
</reference>
<dbReference type="Proteomes" id="UP000440578">
    <property type="component" value="Unassembled WGS sequence"/>
</dbReference>
<dbReference type="EMBL" id="VIIS01001429">
    <property type="protein sequence ID" value="KAF0298485.1"/>
    <property type="molecule type" value="Genomic_DNA"/>
</dbReference>
<evidence type="ECO:0000313" key="3">
    <source>
        <dbReference type="Proteomes" id="UP000440578"/>
    </source>
</evidence>
<name>A0A6A4VWD5_AMPAM</name>
<accession>A0A6A4VWD5</accession>
<evidence type="ECO:0000313" key="2">
    <source>
        <dbReference type="EMBL" id="KAF0298485.1"/>
    </source>
</evidence>
<proteinExistence type="predicted"/>
<comment type="caution">
    <text evidence="2">The sequence shown here is derived from an EMBL/GenBank/DDBJ whole genome shotgun (WGS) entry which is preliminary data.</text>
</comment>
<keyword evidence="3" id="KW-1185">Reference proteome</keyword>
<protein>
    <submittedName>
        <fullName evidence="2">Uncharacterized protein</fullName>
    </submittedName>
</protein>
<evidence type="ECO:0000256" key="1">
    <source>
        <dbReference type="SAM" id="MobiDB-lite"/>
    </source>
</evidence>
<feature type="compositionally biased region" description="Low complexity" evidence="1">
    <location>
        <begin position="43"/>
        <end position="53"/>
    </location>
</feature>